<proteinExistence type="predicted"/>
<protein>
    <submittedName>
        <fullName evidence="3">Outer membrane beta-barrel protein</fullName>
    </submittedName>
</protein>
<reference evidence="3" key="1">
    <citation type="submission" date="2020-12" db="EMBL/GenBank/DDBJ databases">
        <title>Ramlibacter sp. nov., isolated from a freshwater alga, Cryptomonas.</title>
        <authorList>
            <person name="Kim H.M."/>
            <person name="Jeon C.O."/>
        </authorList>
    </citation>
    <scope>NUCLEOTIDE SEQUENCE</scope>
    <source>
        <strain evidence="3">CrO1</strain>
    </source>
</reference>
<dbReference type="SUPFAM" id="SSF56935">
    <property type="entry name" value="Porins"/>
    <property type="match status" value="2"/>
</dbReference>
<dbReference type="AlphaFoldDB" id="A0A934PZH9"/>
<dbReference type="EMBL" id="JAEDAO010000001">
    <property type="protein sequence ID" value="MBK0392248.1"/>
    <property type="molecule type" value="Genomic_DNA"/>
</dbReference>
<dbReference type="PROSITE" id="PS51257">
    <property type="entry name" value="PROKAR_LIPOPROTEIN"/>
    <property type="match status" value="1"/>
</dbReference>
<keyword evidence="2" id="KW-0732">Signal</keyword>
<accession>A0A934PZH9</accession>
<evidence type="ECO:0000313" key="4">
    <source>
        <dbReference type="Proteomes" id="UP000617041"/>
    </source>
</evidence>
<dbReference type="RefSeq" id="WP_200787195.1">
    <property type="nucleotide sequence ID" value="NZ_JAEDAO010000001.1"/>
</dbReference>
<dbReference type="Proteomes" id="UP000617041">
    <property type="component" value="Unassembled WGS sequence"/>
</dbReference>
<feature type="region of interest" description="Disordered" evidence="1">
    <location>
        <begin position="30"/>
        <end position="81"/>
    </location>
</feature>
<feature type="chain" id="PRO_5037047547" evidence="2">
    <location>
        <begin position="29"/>
        <end position="441"/>
    </location>
</feature>
<organism evidence="3 4">
    <name type="scientific">Ramlibacter algicola</name>
    <dbReference type="NCBI Taxonomy" id="2795217"/>
    <lineage>
        <taxon>Bacteria</taxon>
        <taxon>Pseudomonadati</taxon>
        <taxon>Pseudomonadota</taxon>
        <taxon>Betaproteobacteria</taxon>
        <taxon>Burkholderiales</taxon>
        <taxon>Comamonadaceae</taxon>
        <taxon>Ramlibacter</taxon>
    </lineage>
</organism>
<evidence type="ECO:0000256" key="1">
    <source>
        <dbReference type="SAM" id="MobiDB-lite"/>
    </source>
</evidence>
<keyword evidence="4" id="KW-1185">Reference proteome</keyword>
<sequence>MKKPSFRPLLTATAAAAACLLPAMGAHAQTTLQSPGGQPGESAAQPAGQSMAIPMGQGMSVPMSPAQSISQPFPPTTALPLEGDREGLRFRASAGVERDSNVSRVNTGEISDTITSVGVGLRFNKRYSLQRVVLDVAADHYRFDKLDTNYTTLNYSAAWYWAVGNVLDGVASAERRQFRDVTANGLVSALNRRTESNELVEGRYKIGASYRLLAGIQHTASRSTDPTAWDGNPDVTSGRVGVQYESARGSTVTARYRHGDGDYNNALAPKFKDDEVTLAVHWAVSPITAVDATIGNLRREHEGASARNFDGAIGSLGVTWDATAKTRLVAGYSRDLGSYLLGSGGHVESDRVFVGPVWRITTQTALSARVEHENRKWVDVGGATIDVGRGDKFDVVALGLDWQPWRTVGVSAQYRNEKRSSSVPIFNYRANVVGLAVKLNI</sequence>
<evidence type="ECO:0000256" key="2">
    <source>
        <dbReference type="SAM" id="SignalP"/>
    </source>
</evidence>
<gene>
    <name evidence="3" type="ORF">I8E28_06580</name>
</gene>
<feature type="signal peptide" evidence="2">
    <location>
        <begin position="1"/>
        <end position="28"/>
    </location>
</feature>
<dbReference type="InterPro" id="IPR018759">
    <property type="entry name" value="BBP2_2"/>
</dbReference>
<name>A0A934PZH9_9BURK</name>
<evidence type="ECO:0000313" key="3">
    <source>
        <dbReference type="EMBL" id="MBK0392248.1"/>
    </source>
</evidence>
<dbReference type="Pfam" id="PF10082">
    <property type="entry name" value="BBP2_2"/>
    <property type="match status" value="1"/>
</dbReference>
<comment type="caution">
    <text evidence="3">The sequence shown here is derived from an EMBL/GenBank/DDBJ whole genome shotgun (WGS) entry which is preliminary data.</text>
</comment>